<dbReference type="Pfam" id="PF01757">
    <property type="entry name" value="Acyl_transf_3"/>
    <property type="match status" value="1"/>
</dbReference>
<feature type="transmembrane region" description="Helical" evidence="2">
    <location>
        <begin position="347"/>
        <end position="365"/>
    </location>
</feature>
<evidence type="ECO:0000256" key="1">
    <source>
        <dbReference type="SAM" id="MobiDB-lite"/>
    </source>
</evidence>
<dbReference type="GO" id="GO:0016747">
    <property type="term" value="F:acyltransferase activity, transferring groups other than amino-acyl groups"/>
    <property type="evidence" value="ECO:0007669"/>
    <property type="project" value="InterPro"/>
</dbReference>
<reference evidence="7" key="1">
    <citation type="submission" date="2025-08" db="UniProtKB">
        <authorList>
            <consortium name="RefSeq"/>
        </authorList>
    </citation>
    <scope>IDENTIFICATION</scope>
    <source>
        <tissue evidence="7">Whole larval tissue</tissue>
    </source>
</reference>
<keyword evidence="2" id="KW-0472">Membrane</keyword>
<organism evidence="6 7">
    <name type="scientific">Spodoptera frugiperda</name>
    <name type="common">Fall armyworm</name>
    <dbReference type="NCBI Taxonomy" id="7108"/>
    <lineage>
        <taxon>Eukaryota</taxon>
        <taxon>Metazoa</taxon>
        <taxon>Ecdysozoa</taxon>
        <taxon>Arthropoda</taxon>
        <taxon>Hexapoda</taxon>
        <taxon>Insecta</taxon>
        <taxon>Pterygota</taxon>
        <taxon>Neoptera</taxon>
        <taxon>Endopterygota</taxon>
        <taxon>Lepidoptera</taxon>
        <taxon>Glossata</taxon>
        <taxon>Ditrysia</taxon>
        <taxon>Noctuoidea</taxon>
        <taxon>Noctuidae</taxon>
        <taxon>Amphipyrinae</taxon>
        <taxon>Spodoptera</taxon>
    </lineage>
</organism>
<keyword evidence="6" id="KW-1185">Reference proteome</keyword>
<proteinExistence type="predicted"/>
<dbReference type="OrthoDB" id="10026250at2759"/>
<evidence type="ECO:0000256" key="3">
    <source>
        <dbReference type="SAM" id="SignalP"/>
    </source>
</evidence>
<name>A0A9R0DW02_SPOFR</name>
<feature type="transmembrane region" description="Helical" evidence="2">
    <location>
        <begin position="309"/>
        <end position="327"/>
    </location>
</feature>
<feature type="transmembrane region" description="Helical" evidence="2">
    <location>
        <begin position="519"/>
        <end position="541"/>
    </location>
</feature>
<evidence type="ECO:0000313" key="6">
    <source>
        <dbReference type="Proteomes" id="UP000829999"/>
    </source>
</evidence>
<evidence type="ECO:0000259" key="5">
    <source>
        <dbReference type="Pfam" id="PF20146"/>
    </source>
</evidence>
<feature type="transmembrane region" description="Helical" evidence="2">
    <location>
        <begin position="407"/>
        <end position="427"/>
    </location>
</feature>
<feature type="domain" description="Acyltransferase 3" evidence="4">
    <location>
        <begin position="268"/>
        <end position="645"/>
    </location>
</feature>
<feature type="transmembrane region" description="Helical" evidence="2">
    <location>
        <begin position="271"/>
        <end position="289"/>
    </location>
</feature>
<evidence type="ECO:0000259" key="4">
    <source>
        <dbReference type="Pfam" id="PF01757"/>
    </source>
</evidence>
<evidence type="ECO:0000256" key="2">
    <source>
        <dbReference type="SAM" id="Phobius"/>
    </source>
</evidence>
<dbReference type="Proteomes" id="UP000829999">
    <property type="component" value="Chromosome 14"/>
</dbReference>
<protein>
    <submittedName>
        <fullName evidence="7">O-acyltransferase like protein-like isoform X1</fullName>
    </submittedName>
</protein>
<dbReference type="GeneID" id="118279120"/>
<feature type="transmembrane region" description="Helical" evidence="2">
    <location>
        <begin position="434"/>
        <end position="457"/>
    </location>
</feature>
<dbReference type="Pfam" id="PF20146">
    <property type="entry name" value="NRF"/>
    <property type="match status" value="1"/>
</dbReference>
<feature type="compositionally biased region" description="Polar residues" evidence="1">
    <location>
        <begin position="680"/>
        <end position="691"/>
    </location>
</feature>
<feature type="transmembrane region" description="Helical" evidence="2">
    <location>
        <begin position="491"/>
        <end position="507"/>
    </location>
</feature>
<dbReference type="PANTHER" id="PTHR11161:SF0">
    <property type="entry name" value="O-ACYLTRANSFERASE LIKE PROTEIN"/>
    <property type="match status" value="1"/>
</dbReference>
<feature type="chain" id="PRO_5040245096" evidence="3">
    <location>
        <begin position="20"/>
        <end position="691"/>
    </location>
</feature>
<accession>A0A9R0DW02</accession>
<keyword evidence="3" id="KW-0732">Signal</keyword>
<feature type="domain" description="Nose resistant-to-fluoxetine protein N-terminal" evidence="5">
    <location>
        <begin position="50"/>
        <end position="171"/>
    </location>
</feature>
<dbReference type="RefSeq" id="XP_050554268.1">
    <property type="nucleotide sequence ID" value="XM_050698311.1"/>
</dbReference>
<sequence>MLFLVSIIVFILFPGQVHPLGINKPQADTFLDSLAHKLKLETWERDEVPCLENILNIFENVKNHTLWATWILNANALPTGNLYGSYVHYASYDQCMKPPWLHTHPELNTKYCMTEVQLSDISNMKKTPDYDPFGSIMEFIDSPTASGMPVNYFMWGVCIPAVCSSPAVSKLSRVVYEAATFSSIASDVTVKHCQEAGESPPYSTGFYIFIAMTFTLAAIAVASTYYQMHVLSEDQSSNSLVTIITKSFCMVKNREDLLKDNKDEIRVMNGIKFLTAVTVISVHVLFYMALSGISNAQDYDKAIEGKGGLFLHIDIIVDTFFAISGLLHIKGLLGRRQNLLSVLLKRYIRLIGPFAVLIFYLISVSKHTGSGPGWYLGIQEETNVCEQTWLRSLLMINTDIKDICHAVTWYVPCDYQFAILGTLLFYFHQKNKRLGYTAYAAAVVFSMIIPGVLTYWFRLPVVHFMDIGKMIREIRDTWEVTYTYTSPFSRASAYLVGVAMGYLMSIYKPADYRKSVSMTWSILGTAISLGAMLATLSIGYITKFREYYPLEAAFLAGTNRIVWAAAICCIIGMCEYGTVPIISSILGWSVFTPLSRLSYGIYMIHPIIVQRHKFAQRAPHKFDPYGVVLDTTSTLVVSIGLSYAMWLFVEAPLINITNQLFFNRSKEPQPSKSRGEKGVQHQNGVAKTKVS</sequence>
<feature type="transmembrane region" description="Helical" evidence="2">
    <location>
        <begin position="627"/>
        <end position="649"/>
    </location>
</feature>
<feature type="transmembrane region" description="Helical" evidence="2">
    <location>
        <begin position="206"/>
        <end position="226"/>
    </location>
</feature>
<dbReference type="AlphaFoldDB" id="A0A9R0DW02"/>
<evidence type="ECO:0000313" key="7">
    <source>
        <dbReference type="RefSeq" id="XP_050554268.1"/>
    </source>
</evidence>
<dbReference type="InterPro" id="IPR052728">
    <property type="entry name" value="O2_lipid_transport_reg"/>
</dbReference>
<feature type="signal peptide" evidence="3">
    <location>
        <begin position="1"/>
        <end position="19"/>
    </location>
</feature>
<keyword evidence="2" id="KW-0812">Transmembrane</keyword>
<dbReference type="InterPro" id="IPR002656">
    <property type="entry name" value="Acyl_transf_3_dom"/>
</dbReference>
<feature type="transmembrane region" description="Helical" evidence="2">
    <location>
        <begin position="561"/>
        <end position="591"/>
    </location>
</feature>
<keyword evidence="2" id="KW-1133">Transmembrane helix</keyword>
<feature type="compositionally biased region" description="Basic and acidic residues" evidence="1">
    <location>
        <begin position="666"/>
        <end position="679"/>
    </location>
</feature>
<feature type="region of interest" description="Disordered" evidence="1">
    <location>
        <begin position="666"/>
        <end position="691"/>
    </location>
</feature>
<dbReference type="PANTHER" id="PTHR11161">
    <property type="entry name" value="O-ACYLTRANSFERASE"/>
    <property type="match status" value="1"/>
</dbReference>
<dbReference type="InterPro" id="IPR006621">
    <property type="entry name" value="Nose-resist-to-fluoxetine_N"/>
</dbReference>
<gene>
    <name evidence="7" type="primary">LOC118279120</name>
</gene>